<gene>
    <name evidence="5" type="primary">LOC136084893</name>
    <name evidence="4" type="synonym">LOC136080808</name>
</gene>
<evidence type="ECO:0000259" key="2">
    <source>
        <dbReference type="PROSITE" id="PS50157"/>
    </source>
</evidence>
<name>A0ABM4CKH2_HYDVU</name>
<accession>A0ABM4CKH2</accession>
<keyword evidence="1" id="KW-0479">Metal-binding</keyword>
<dbReference type="RefSeq" id="XP_065662261.1">
    <property type="nucleotide sequence ID" value="XM_065806189.1"/>
</dbReference>
<dbReference type="PROSITE" id="PS50157">
    <property type="entry name" value="ZINC_FINGER_C2H2_2"/>
    <property type="match status" value="1"/>
</dbReference>
<dbReference type="Proteomes" id="UP001652625">
    <property type="component" value="Chromosome 09"/>
</dbReference>
<keyword evidence="3" id="KW-1185">Reference proteome</keyword>
<evidence type="ECO:0000313" key="4">
    <source>
        <dbReference type="RefSeq" id="XP_065654086.1"/>
    </source>
</evidence>
<reference evidence="4 5" key="1">
    <citation type="submission" date="2025-05" db="UniProtKB">
        <authorList>
            <consortium name="RefSeq"/>
        </authorList>
    </citation>
    <scope>IDENTIFICATION</scope>
</reference>
<protein>
    <submittedName>
        <fullName evidence="4">Uncharacterized protein LOC136080808 isoform X1</fullName>
    </submittedName>
    <submittedName>
        <fullName evidence="5">Uncharacterized protein LOC136084893 isoform X1</fullName>
    </submittedName>
</protein>
<keyword evidence="1" id="KW-0862">Zinc</keyword>
<keyword evidence="1" id="KW-0863">Zinc-finger</keyword>
<dbReference type="RefSeq" id="XP_065654086.1">
    <property type="nucleotide sequence ID" value="XM_065798014.1"/>
</dbReference>
<sequence>MNMTDEFNINQEDYSFLLENVDSEIEIVVEDFIELDLDELADFFSDDLELELIPSAIPTEKSISEEEPNKLKKIEERIITKYTCPKCHNKYIRESNFKIHEKKCYIGTKDNVNNGGAAKIKSNDKGKEWLPPTLSTDCNIDFLQCTF</sequence>
<dbReference type="GeneID" id="136084893"/>
<feature type="domain" description="C2H2-type" evidence="2">
    <location>
        <begin position="82"/>
        <end position="110"/>
    </location>
</feature>
<evidence type="ECO:0000313" key="5">
    <source>
        <dbReference type="RefSeq" id="XP_065662261.1"/>
    </source>
</evidence>
<dbReference type="InterPro" id="IPR013087">
    <property type="entry name" value="Znf_C2H2_type"/>
</dbReference>
<organism evidence="3 5">
    <name type="scientific">Hydra vulgaris</name>
    <name type="common">Hydra</name>
    <name type="synonym">Hydra attenuata</name>
    <dbReference type="NCBI Taxonomy" id="6087"/>
    <lineage>
        <taxon>Eukaryota</taxon>
        <taxon>Metazoa</taxon>
        <taxon>Cnidaria</taxon>
        <taxon>Hydrozoa</taxon>
        <taxon>Hydroidolina</taxon>
        <taxon>Anthoathecata</taxon>
        <taxon>Aplanulata</taxon>
        <taxon>Hydridae</taxon>
        <taxon>Hydra</taxon>
    </lineage>
</organism>
<evidence type="ECO:0000256" key="1">
    <source>
        <dbReference type="PROSITE-ProRule" id="PRU00042"/>
    </source>
</evidence>
<evidence type="ECO:0000313" key="3">
    <source>
        <dbReference type="Proteomes" id="UP001652625"/>
    </source>
</evidence>
<dbReference type="Proteomes" id="UP001652625">
    <property type="component" value="Chromosome 05"/>
</dbReference>
<proteinExistence type="predicted"/>